<dbReference type="EMBL" id="LAZR01005720">
    <property type="protein sequence ID" value="KKM97666.1"/>
    <property type="molecule type" value="Genomic_DNA"/>
</dbReference>
<accession>A0A0F9MEB1</accession>
<reference evidence="1" key="1">
    <citation type="journal article" date="2015" name="Nature">
        <title>Complex archaea that bridge the gap between prokaryotes and eukaryotes.</title>
        <authorList>
            <person name="Spang A."/>
            <person name="Saw J.H."/>
            <person name="Jorgensen S.L."/>
            <person name="Zaremba-Niedzwiedzka K."/>
            <person name="Martijn J."/>
            <person name="Lind A.E."/>
            <person name="van Eijk R."/>
            <person name="Schleper C."/>
            <person name="Guy L."/>
            <person name="Ettema T.J."/>
        </authorList>
    </citation>
    <scope>NUCLEOTIDE SEQUENCE</scope>
</reference>
<proteinExistence type="predicted"/>
<name>A0A0F9MEB1_9ZZZZ</name>
<comment type="caution">
    <text evidence="1">The sequence shown here is derived from an EMBL/GenBank/DDBJ whole genome shotgun (WGS) entry which is preliminary data.</text>
</comment>
<organism evidence="1">
    <name type="scientific">marine sediment metagenome</name>
    <dbReference type="NCBI Taxonomy" id="412755"/>
    <lineage>
        <taxon>unclassified sequences</taxon>
        <taxon>metagenomes</taxon>
        <taxon>ecological metagenomes</taxon>
    </lineage>
</organism>
<dbReference type="AlphaFoldDB" id="A0A0F9MEB1"/>
<sequence>MIPTRIVERIHWWFAENYSYKNQESIASLNEDEIRVRRNKINQIRVLINQSFYLASSLYQIIREKGFSTKINSTPGSIIENGKNPTTFINQIEPLQFAKLRSIIALLGDITYIMIQVKDLCLEIDIQAIVDIIENFYHILNDYRKVRVFLTHINSRLGIDRCLHGVSGELDIPDIGLKFGSEAECAFFLGYNGDRIYFHDAQTKNQPASPKTVSFERESLNEFFNLFKNLYGLFTSHSFHSEEFTNLDPRDLYRL</sequence>
<gene>
    <name evidence="1" type="ORF">LCGC14_1165750</name>
</gene>
<evidence type="ECO:0000313" key="1">
    <source>
        <dbReference type="EMBL" id="KKM97666.1"/>
    </source>
</evidence>
<protein>
    <submittedName>
        <fullName evidence="1">Uncharacterized protein</fullName>
    </submittedName>
</protein>